<protein>
    <submittedName>
        <fullName evidence="2">Aspartyl/Asparaginyl beta-hydroxylase</fullName>
    </submittedName>
</protein>
<dbReference type="Pfam" id="PF05118">
    <property type="entry name" value="Asp_Arg_Hydrox"/>
    <property type="match status" value="1"/>
</dbReference>
<evidence type="ECO:0000313" key="2">
    <source>
        <dbReference type="EMBL" id="CUS51113.1"/>
    </source>
</evidence>
<dbReference type="SUPFAM" id="SSF51197">
    <property type="entry name" value="Clavaminate synthase-like"/>
    <property type="match status" value="1"/>
</dbReference>
<accession>A0A160TQ42</accession>
<dbReference type="AlphaFoldDB" id="A0A160TQ42"/>
<sequence length="203" mass="23531">MNFNGDLRKIGDIDITRFAQHAAKITDADWTADAFRQKTYEVHKQTQTIRLIMDEDGRHRDPTYHPSYETYKVLLEPIETFIRRQFEQTLKAKRLRKKHGRGYFIRMILVKLLTNGSIPHHVDQGETLSKSHRMHLPIITNEQNLFSVGDSEVHMKAGELWEINNRREHGVVNGGSEDRIHLIVDYVLAGEKIIDADGTTLEC</sequence>
<evidence type="ECO:0000259" key="1">
    <source>
        <dbReference type="Pfam" id="PF05118"/>
    </source>
</evidence>
<dbReference type="EMBL" id="CZRL01000052">
    <property type="protein sequence ID" value="CUS51113.1"/>
    <property type="molecule type" value="Genomic_DNA"/>
</dbReference>
<dbReference type="InterPro" id="IPR027443">
    <property type="entry name" value="IPNS-like_sf"/>
</dbReference>
<feature type="domain" description="Aspartyl/asparaginy/proline hydroxylase" evidence="1">
    <location>
        <begin position="106"/>
        <end position="186"/>
    </location>
</feature>
<name>A0A160TQ42_9ZZZZ</name>
<gene>
    <name evidence="2" type="ORF">MGWOODY_XGa233</name>
</gene>
<dbReference type="Gene3D" id="2.60.120.330">
    <property type="entry name" value="B-lactam Antibiotic, Isopenicillin N Synthase, Chain"/>
    <property type="match status" value="1"/>
</dbReference>
<dbReference type="InterPro" id="IPR007803">
    <property type="entry name" value="Asp/Arg/Pro-Hydrxlase"/>
</dbReference>
<proteinExistence type="predicted"/>
<organism evidence="2">
    <name type="scientific">hydrothermal vent metagenome</name>
    <dbReference type="NCBI Taxonomy" id="652676"/>
    <lineage>
        <taxon>unclassified sequences</taxon>
        <taxon>metagenomes</taxon>
        <taxon>ecological metagenomes</taxon>
    </lineage>
</organism>
<reference evidence="2" key="1">
    <citation type="submission" date="2015-10" db="EMBL/GenBank/DDBJ databases">
        <authorList>
            <person name="Gilbert D.G."/>
        </authorList>
    </citation>
    <scope>NUCLEOTIDE SEQUENCE</scope>
</reference>